<dbReference type="SMART" id="SM00382">
    <property type="entry name" value="AAA"/>
    <property type="match status" value="1"/>
</dbReference>
<keyword evidence="3 5" id="KW-0067">ATP-binding</keyword>
<dbReference type="SUPFAM" id="SSF52540">
    <property type="entry name" value="P-loop containing nucleoside triphosphate hydrolases"/>
    <property type="match status" value="1"/>
</dbReference>
<dbReference type="InterPro" id="IPR003439">
    <property type="entry name" value="ABC_transporter-like_ATP-bd"/>
</dbReference>
<dbReference type="CDD" id="cd03255">
    <property type="entry name" value="ABC_MJ0796_LolCDE_FtsE"/>
    <property type="match status" value="1"/>
</dbReference>
<dbReference type="RefSeq" id="WP_228352379.1">
    <property type="nucleotide sequence ID" value="NZ_JACEGA010000001.1"/>
</dbReference>
<name>A0A839JYD9_9FIRM</name>
<dbReference type="PANTHER" id="PTHR24220:SF662">
    <property type="entry name" value="ABC TRANSPORTER ATP-BINDING PROTEIN"/>
    <property type="match status" value="1"/>
</dbReference>
<dbReference type="Gene3D" id="3.40.50.300">
    <property type="entry name" value="P-loop containing nucleotide triphosphate hydrolases"/>
    <property type="match status" value="1"/>
</dbReference>
<comment type="caution">
    <text evidence="5">The sequence shown here is derived from an EMBL/GenBank/DDBJ whole genome shotgun (WGS) entry which is preliminary data.</text>
</comment>
<dbReference type="GO" id="GO:0022857">
    <property type="term" value="F:transmembrane transporter activity"/>
    <property type="evidence" value="ECO:0007669"/>
    <property type="project" value="TreeGrafter"/>
</dbReference>
<organism evidence="5 6">
    <name type="scientific">Variimorphobacter saccharofermentans</name>
    <dbReference type="NCBI Taxonomy" id="2755051"/>
    <lineage>
        <taxon>Bacteria</taxon>
        <taxon>Bacillati</taxon>
        <taxon>Bacillota</taxon>
        <taxon>Clostridia</taxon>
        <taxon>Lachnospirales</taxon>
        <taxon>Lachnospiraceae</taxon>
        <taxon>Variimorphobacter</taxon>
    </lineage>
</organism>
<evidence type="ECO:0000256" key="3">
    <source>
        <dbReference type="ARBA" id="ARBA00022840"/>
    </source>
</evidence>
<dbReference type="GO" id="GO:0005886">
    <property type="term" value="C:plasma membrane"/>
    <property type="evidence" value="ECO:0007669"/>
    <property type="project" value="TreeGrafter"/>
</dbReference>
<sequence>MTLIIKGLRKEYRRGEVPFNAVNNVNFNIGPGEFISIIGRSGSGKSTLLNLIAGLLQPTEGEILLDGKNIVGLTDKEASYLRNSTFGYIAQGHSILPNLTVIENVKLPFYLFSRKGDSTKRAMELISQMGIAHLADCYPSKLSGGELRRVVIARALMNNPSVLLADEPTRDLDKENTKGVIEIFRKIAKNGTSILLVTHDLDTIDAQDSIYRMEDGCLTKQGAV</sequence>
<evidence type="ECO:0000256" key="2">
    <source>
        <dbReference type="ARBA" id="ARBA00022741"/>
    </source>
</evidence>
<dbReference type="GO" id="GO:0016887">
    <property type="term" value="F:ATP hydrolysis activity"/>
    <property type="evidence" value="ECO:0007669"/>
    <property type="project" value="InterPro"/>
</dbReference>
<dbReference type="InterPro" id="IPR003593">
    <property type="entry name" value="AAA+_ATPase"/>
</dbReference>
<evidence type="ECO:0000256" key="1">
    <source>
        <dbReference type="ARBA" id="ARBA00022448"/>
    </source>
</evidence>
<dbReference type="PROSITE" id="PS50893">
    <property type="entry name" value="ABC_TRANSPORTER_2"/>
    <property type="match status" value="1"/>
</dbReference>
<dbReference type="EMBL" id="JACEGA010000001">
    <property type="protein sequence ID" value="MBB2182675.1"/>
    <property type="molecule type" value="Genomic_DNA"/>
</dbReference>
<dbReference type="GO" id="GO:0005524">
    <property type="term" value="F:ATP binding"/>
    <property type="evidence" value="ECO:0007669"/>
    <property type="project" value="UniProtKB-KW"/>
</dbReference>
<keyword evidence="2" id="KW-0547">Nucleotide-binding</keyword>
<evidence type="ECO:0000313" key="5">
    <source>
        <dbReference type="EMBL" id="MBB2182675.1"/>
    </source>
</evidence>
<dbReference type="InterPro" id="IPR017911">
    <property type="entry name" value="MacB-like_ATP-bd"/>
</dbReference>
<feature type="domain" description="ABC transporter" evidence="4">
    <location>
        <begin position="3"/>
        <end position="224"/>
    </location>
</feature>
<reference evidence="5 6" key="1">
    <citation type="submission" date="2020-07" db="EMBL/GenBank/DDBJ databases">
        <title>Characterization and genome sequencing of isolate MD1, a novel member within the family Lachnospiraceae.</title>
        <authorList>
            <person name="Rettenmaier R."/>
            <person name="Di Bello L."/>
            <person name="Zinser C."/>
            <person name="Scheitz K."/>
            <person name="Liebl W."/>
            <person name="Zverlov V."/>
        </authorList>
    </citation>
    <scope>NUCLEOTIDE SEQUENCE [LARGE SCALE GENOMIC DNA]</scope>
    <source>
        <strain evidence="5 6">MD1</strain>
    </source>
</reference>
<dbReference type="PANTHER" id="PTHR24220">
    <property type="entry name" value="IMPORT ATP-BINDING PROTEIN"/>
    <property type="match status" value="1"/>
</dbReference>
<dbReference type="InterPro" id="IPR015854">
    <property type="entry name" value="ABC_transpr_LolD-like"/>
</dbReference>
<dbReference type="InterPro" id="IPR017871">
    <property type="entry name" value="ABC_transporter-like_CS"/>
</dbReference>
<gene>
    <name evidence="5" type="ORF">H0486_07280</name>
</gene>
<dbReference type="Proteomes" id="UP000574276">
    <property type="component" value="Unassembled WGS sequence"/>
</dbReference>
<dbReference type="Pfam" id="PF00005">
    <property type="entry name" value="ABC_tran"/>
    <property type="match status" value="1"/>
</dbReference>
<evidence type="ECO:0000259" key="4">
    <source>
        <dbReference type="PROSITE" id="PS50893"/>
    </source>
</evidence>
<protein>
    <submittedName>
        <fullName evidence="5">ABC transporter ATP-binding protein</fullName>
    </submittedName>
</protein>
<keyword evidence="1" id="KW-0813">Transport</keyword>
<dbReference type="AlphaFoldDB" id="A0A839JYD9"/>
<dbReference type="InterPro" id="IPR027417">
    <property type="entry name" value="P-loop_NTPase"/>
</dbReference>
<accession>A0A839JYD9</accession>
<evidence type="ECO:0000313" key="6">
    <source>
        <dbReference type="Proteomes" id="UP000574276"/>
    </source>
</evidence>
<keyword evidence="6" id="KW-1185">Reference proteome</keyword>
<dbReference type="PROSITE" id="PS00211">
    <property type="entry name" value="ABC_TRANSPORTER_1"/>
    <property type="match status" value="1"/>
</dbReference>
<proteinExistence type="predicted"/>